<sequence>MNLLPRMDESGHFEVRLPIRQGAGELGDSLALAAKRFSALENKLIKNTSLRNQYVEFMNEYQALGADSIDSARQIKRDVSSVLNTAGFELRKWVSNDKRILEGTDEHELLQYYVTDEKGMEALGIKWDANADVLRYDPDQINANSGRVTKRIILSTVSKIFDPLGLIGPAVIKAKIILQQLWLLKLN</sequence>
<evidence type="ECO:0000313" key="2">
    <source>
        <dbReference type="Proteomes" id="UP001159042"/>
    </source>
</evidence>
<dbReference type="Pfam" id="PF05380">
    <property type="entry name" value="Peptidase_A17"/>
    <property type="match status" value="1"/>
</dbReference>
<name>A0AAV8VLZ7_9CUCU</name>
<dbReference type="AlphaFoldDB" id="A0AAV8VLZ7"/>
<protein>
    <submittedName>
        <fullName evidence="1">Uncharacterized protein</fullName>
    </submittedName>
</protein>
<gene>
    <name evidence="1" type="ORF">NQ315_008249</name>
</gene>
<dbReference type="InterPro" id="IPR008042">
    <property type="entry name" value="Retrotrans_Pao"/>
</dbReference>
<comment type="caution">
    <text evidence="1">The sequence shown here is derived from an EMBL/GenBank/DDBJ whole genome shotgun (WGS) entry which is preliminary data.</text>
</comment>
<keyword evidence="2" id="KW-1185">Reference proteome</keyword>
<organism evidence="1 2">
    <name type="scientific">Exocentrus adspersus</name>
    <dbReference type="NCBI Taxonomy" id="1586481"/>
    <lineage>
        <taxon>Eukaryota</taxon>
        <taxon>Metazoa</taxon>
        <taxon>Ecdysozoa</taxon>
        <taxon>Arthropoda</taxon>
        <taxon>Hexapoda</taxon>
        <taxon>Insecta</taxon>
        <taxon>Pterygota</taxon>
        <taxon>Neoptera</taxon>
        <taxon>Endopterygota</taxon>
        <taxon>Coleoptera</taxon>
        <taxon>Polyphaga</taxon>
        <taxon>Cucujiformia</taxon>
        <taxon>Chrysomeloidea</taxon>
        <taxon>Cerambycidae</taxon>
        <taxon>Lamiinae</taxon>
        <taxon>Acanthocinini</taxon>
        <taxon>Exocentrus</taxon>
    </lineage>
</organism>
<evidence type="ECO:0000313" key="1">
    <source>
        <dbReference type="EMBL" id="KAJ8915362.1"/>
    </source>
</evidence>
<proteinExistence type="predicted"/>
<dbReference type="EMBL" id="JANEYG010000054">
    <property type="protein sequence ID" value="KAJ8915362.1"/>
    <property type="molecule type" value="Genomic_DNA"/>
</dbReference>
<dbReference type="PANTHER" id="PTHR47331">
    <property type="entry name" value="PHD-TYPE DOMAIN-CONTAINING PROTEIN"/>
    <property type="match status" value="1"/>
</dbReference>
<reference evidence="1 2" key="1">
    <citation type="journal article" date="2023" name="Insect Mol. Biol.">
        <title>Genome sequencing provides insights into the evolution of gene families encoding plant cell wall-degrading enzymes in longhorned beetles.</title>
        <authorList>
            <person name="Shin N.R."/>
            <person name="Okamura Y."/>
            <person name="Kirsch R."/>
            <person name="Pauchet Y."/>
        </authorList>
    </citation>
    <scope>NUCLEOTIDE SEQUENCE [LARGE SCALE GENOMIC DNA]</scope>
    <source>
        <strain evidence="1">EAD_L_NR</strain>
    </source>
</reference>
<accession>A0AAV8VLZ7</accession>
<dbReference type="Proteomes" id="UP001159042">
    <property type="component" value="Unassembled WGS sequence"/>
</dbReference>